<sequence>MRYIILFFLFIMVMGVNHLHYNYLLSGDAGMSGEYIGYIFIGPIIFSAIISAIVCLIARKRNSASFIRGCCWVMGLMLITSAHSLLRKSPSQEYVFSKEKITVTIPNKHWRDYKNDEGKNFLITHDANAAIMINRWSQKEKGIYSFKELTDTQKETSAFIEKFPDQDLTLKTCEVKGAQCRYQELNLTLQNNQKKRVIYTYLLDSDDFIIITATIAPEFIDSYHDDVMKIINSVHNTK</sequence>
<name>A0A6N3FQV8_KLEOX</name>
<feature type="transmembrane region" description="Helical" evidence="1">
    <location>
        <begin position="65"/>
        <end position="86"/>
    </location>
</feature>
<keyword evidence="1" id="KW-0472">Membrane</keyword>
<keyword evidence="1" id="KW-1133">Transmembrane helix</keyword>
<dbReference type="EMBL" id="CACRTM010000031">
    <property type="protein sequence ID" value="VYU53903.1"/>
    <property type="molecule type" value="Genomic_DNA"/>
</dbReference>
<dbReference type="AlphaFoldDB" id="A0A6N3FQV8"/>
<evidence type="ECO:0000256" key="1">
    <source>
        <dbReference type="SAM" id="Phobius"/>
    </source>
</evidence>
<keyword evidence="1" id="KW-0812">Transmembrane</keyword>
<proteinExistence type="predicted"/>
<reference evidence="2" key="1">
    <citation type="submission" date="2019-11" db="EMBL/GenBank/DDBJ databases">
        <authorList>
            <person name="Feng L."/>
        </authorList>
    </citation>
    <scope>NUCLEOTIDE SEQUENCE</scope>
    <source>
        <strain evidence="2">KOxytocaLFYP65</strain>
    </source>
</reference>
<gene>
    <name evidence="2" type="ORF">KOLFYP65_04476</name>
</gene>
<evidence type="ECO:0000313" key="2">
    <source>
        <dbReference type="EMBL" id="VYU53903.1"/>
    </source>
</evidence>
<accession>A0A6N3FQV8</accession>
<protein>
    <submittedName>
        <fullName evidence="2">Uncharacterized protein</fullName>
    </submittedName>
</protein>
<feature type="transmembrane region" description="Helical" evidence="1">
    <location>
        <begin position="35"/>
        <end position="58"/>
    </location>
</feature>
<dbReference type="RefSeq" id="WP_064398844.1">
    <property type="nucleotide sequence ID" value="NZ_CACRTM010000031.1"/>
</dbReference>
<organism evidence="2">
    <name type="scientific">Klebsiella oxytoca</name>
    <dbReference type="NCBI Taxonomy" id="571"/>
    <lineage>
        <taxon>Bacteria</taxon>
        <taxon>Pseudomonadati</taxon>
        <taxon>Pseudomonadota</taxon>
        <taxon>Gammaproteobacteria</taxon>
        <taxon>Enterobacterales</taxon>
        <taxon>Enterobacteriaceae</taxon>
        <taxon>Klebsiella/Raoultella group</taxon>
        <taxon>Klebsiella</taxon>
    </lineage>
</organism>